<feature type="domain" description="Lsr2 dimerization" evidence="3">
    <location>
        <begin position="1"/>
        <end position="57"/>
    </location>
</feature>
<dbReference type="InterPro" id="IPR055370">
    <property type="entry name" value="Lsr2_DNA-bd"/>
</dbReference>
<dbReference type="EMBL" id="UAPQ01000010">
    <property type="protein sequence ID" value="SPT54256.1"/>
    <property type="molecule type" value="Genomic_DNA"/>
</dbReference>
<evidence type="ECO:0000256" key="1">
    <source>
        <dbReference type="ARBA" id="ARBA00023125"/>
    </source>
</evidence>
<dbReference type="Pfam" id="PF11774">
    <property type="entry name" value="Lsr2"/>
    <property type="match status" value="1"/>
</dbReference>
<gene>
    <name evidence="5" type="primary">lsr2</name>
    <name evidence="5" type="ORF">NCTC11535_01968</name>
</gene>
<name>A0ABY1VQ54_9ACTO</name>
<evidence type="ECO:0000313" key="6">
    <source>
        <dbReference type="Proteomes" id="UP000250006"/>
    </source>
</evidence>
<sequence>MARKTIEMLVDDIDGSEATQTVTFGLDGATYEIDLNDEHAAALRESLEEWVAKAHRIAGRANRRRGAGAARTNNSSQNQKIRDWAREHGHEVSDRGRISAEIREAYALAHN</sequence>
<keyword evidence="6" id="KW-1185">Reference proteome</keyword>
<dbReference type="Gene3D" id="4.10.320.10">
    <property type="entry name" value="E3-binding domain"/>
    <property type="match status" value="1"/>
</dbReference>
<dbReference type="Proteomes" id="UP000250006">
    <property type="component" value="Unassembled WGS sequence"/>
</dbReference>
<evidence type="ECO:0000259" key="4">
    <source>
        <dbReference type="Pfam" id="PF23359"/>
    </source>
</evidence>
<comment type="caution">
    <text evidence="5">The sequence shown here is derived from an EMBL/GenBank/DDBJ whole genome shotgun (WGS) entry which is preliminary data.</text>
</comment>
<dbReference type="RefSeq" id="WP_111837154.1">
    <property type="nucleotide sequence ID" value="NZ_UAPQ01000010.1"/>
</dbReference>
<dbReference type="InterPro" id="IPR024412">
    <property type="entry name" value="Lsr2_dim_dom"/>
</dbReference>
<proteinExistence type="predicted"/>
<keyword evidence="1" id="KW-0238">DNA-binding</keyword>
<dbReference type="InterPro" id="IPR036625">
    <property type="entry name" value="E3-bd_dom_sf"/>
</dbReference>
<organism evidence="5 6">
    <name type="scientific">Actinomyces bovis</name>
    <dbReference type="NCBI Taxonomy" id="1658"/>
    <lineage>
        <taxon>Bacteria</taxon>
        <taxon>Bacillati</taxon>
        <taxon>Actinomycetota</taxon>
        <taxon>Actinomycetes</taxon>
        <taxon>Actinomycetales</taxon>
        <taxon>Actinomycetaceae</taxon>
        <taxon>Actinomyces</taxon>
    </lineage>
</organism>
<evidence type="ECO:0000256" key="2">
    <source>
        <dbReference type="SAM" id="MobiDB-lite"/>
    </source>
</evidence>
<feature type="domain" description="Lsr2 DNA-binding" evidence="4">
    <location>
        <begin position="75"/>
        <end position="107"/>
    </location>
</feature>
<dbReference type="Pfam" id="PF23359">
    <property type="entry name" value="Lsr2_DNA-bd"/>
    <property type="match status" value="1"/>
</dbReference>
<evidence type="ECO:0000313" key="5">
    <source>
        <dbReference type="EMBL" id="SPT54256.1"/>
    </source>
</evidence>
<dbReference type="InterPro" id="IPR042261">
    <property type="entry name" value="Lsr2-like_dimerization"/>
</dbReference>
<evidence type="ECO:0000259" key="3">
    <source>
        <dbReference type="Pfam" id="PF11774"/>
    </source>
</evidence>
<dbReference type="Gene3D" id="3.30.60.230">
    <property type="entry name" value="Lsr2, dimerization domain"/>
    <property type="match status" value="1"/>
</dbReference>
<protein>
    <submittedName>
        <fullName evidence="5">Lsr2</fullName>
    </submittedName>
</protein>
<feature type="region of interest" description="Disordered" evidence="2">
    <location>
        <begin position="61"/>
        <end position="80"/>
    </location>
</feature>
<accession>A0ABY1VQ54</accession>
<reference evidence="5 6" key="1">
    <citation type="submission" date="2018-06" db="EMBL/GenBank/DDBJ databases">
        <authorList>
            <consortium name="Pathogen Informatics"/>
            <person name="Doyle S."/>
        </authorList>
    </citation>
    <scope>NUCLEOTIDE SEQUENCE [LARGE SCALE GENOMIC DNA]</scope>
    <source>
        <strain evidence="5 6">NCTC11535</strain>
    </source>
</reference>